<dbReference type="EMBL" id="LVWE01000032">
    <property type="protein sequence ID" value="OAD45072.1"/>
    <property type="molecule type" value="Genomic_DNA"/>
</dbReference>
<evidence type="ECO:0000313" key="2">
    <source>
        <dbReference type="Proteomes" id="UP000076923"/>
    </source>
</evidence>
<dbReference type="AlphaFoldDB" id="A0A176TB11"/>
<dbReference type="STRING" id="1333662.LPB303_09040"/>
<evidence type="ECO:0000313" key="1">
    <source>
        <dbReference type="EMBL" id="OAD45072.1"/>
    </source>
</evidence>
<proteinExistence type="predicted"/>
<gene>
    <name evidence="1" type="ORF">LPB303_09040</name>
</gene>
<name>A0A176TB11_9FLAO</name>
<dbReference type="OrthoDB" id="1436858at2"/>
<comment type="caution">
    <text evidence="1">The sequence shown here is derived from an EMBL/GenBank/DDBJ whole genome shotgun (WGS) entry which is preliminary data.</text>
</comment>
<protein>
    <submittedName>
        <fullName evidence="1">Uncharacterized protein</fullName>
    </submittedName>
</protein>
<dbReference type="Proteomes" id="UP000076923">
    <property type="component" value="Unassembled WGS sequence"/>
</dbReference>
<organism evidence="1 2">
    <name type="scientific">Polaribacter atrinae</name>
    <dbReference type="NCBI Taxonomy" id="1333662"/>
    <lineage>
        <taxon>Bacteria</taxon>
        <taxon>Pseudomonadati</taxon>
        <taxon>Bacteroidota</taxon>
        <taxon>Flavobacteriia</taxon>
        <taxon>Flavobacteriales</taxon>
        <taxon>Flavobacteriaceae</taxon>
    </lineage>
</organism>
<dbReference type="PROSITE" id="PS51257">
    <property type="entry name" value="PROKAR_LIPOPROTEIN"/>
    <property type="match status" value="1"/>
</dbReference>
<keyword evidence="2" id="KW-1185">Reference proteome</keyword>
<reference evidence="1 2" key="1">
    <citation type="submission" date="2016-02" db="EMBL/GenBank/DDBJ databases">
        <title>Draft genome sequence of Polaribacter atrinae KACC17473.</title>
        <authorList>
            <person name="Shin S.-K."/>
            <person name="Yi H."/>
        </authorList>
    </citation>
    <scope>NUCLEOTIDE SEQUENCE [LARGE SCALE GENOMIC DNA]</scope>
    <source>
        <strain evidence="1 2">KACC 17473</strain>
    </source>
</reference>
<sequence length="188" mass="20957">MIKKSILPIIAIAFSLFIISCDSNSKFKIEKGKVGALTTTTTIKELSTIFKNDSIVKSLSEGAQGENYFQDDDEYFIFEKGGKLLLTILPKEQLDSTSTIKSIEINDVRYTTASGINLKSSFSEINANNNINRIETTLTSATLFLNDLNATIAIDKEELGLKELITKKVTKEQIPDLAKMKSFIVWFN</sequence>
<accession>A0A176TB11</accession>
<dbReference type="RefSeq" id="WP_068449704.1">
    <property type="nucleotide sequence ID" value="NZ_CANKUV010000006.1"/>
</dbReference>